<dbReference type="InterPro" id="IPR035979">
    <property type="entry name" value="RBD_domain_sf"/>
</dbReference>
<keyword evidence="1" id="KW-0694">RNA-binding</keyword>
<reference evidence="4" key="1">
    <citation type="journal article" date="2022" name="Int. J. Mol. Sci.">
        <title>Draft Genome of Tanacetum Coccineum: Genomic Comparison of Closely Related Tanacetum-Family Plants.</title>
        <authorList>
            <person name="Yamashiro T."/>
            <person name="Shiraishi A."/>
            <person name="Nakayama K."/>
            <person name="Satake H."/>
        </authorList>
    </citation>
    <scope>NUCLEOTIDE SEQUENCE</scope>
</reference>
<dbReference type="SMART" id="SM00367">
    <property type="entry name" value="LRR_CC"/>
    <property type="match status" value="3"/>
</dbReference>
<keyword evidence="4" id="KW-0695">RNA-directed DNA polymerase</keyword>
<sequence>MAVVVCVFAITLGTASTFIHASMHGVRSPLSDMEPFGDDELLSPFSKNLTTIMTENPSIDPNLQSLSLTLVSHYFDPQEVDYEEGEYEFYFDDDVYSLVRSCKNLADLYLDECVGVTDESLKAIGESNSLKHCGVNVTDTRVVSLTRIPNIERLELSWLSSITDISLCETVRKCLKLKRIGLSGCDAISGEGFIMTDQRYKEDEVQKISISIFVMNFSDTFNTKDLWRVCNQYGNVVDTFIPDKRSKSDKRFGFVRFIKIASVERLVTNLCTIWVNKHGQGEASMEKVLNGYAGSFAHVVKKGTNLQYEEVESKPALVLDDSCLNQSDMSTALMGKVKVFDSLSNLKPVLANEGFDDIKLKYMGGLWVLIEFHANTTKEKFMANTSVVSWFSHLQRAMNNVIIDERIIWLDIEGVPIKAWTNNTFKRIASKWGELLYDEDQEELCFHSKVFWVRAKEVCGWTPDFVEEEENESEYDDVVSKEGDHEASGGIHNPKSLVGDSDVEEVSDTIFEKSHCQNPNEDGCNFEQKCTQSDDLFNIYVLNKKKDSIKVGSSSDSNLKFPPGFTPSFVAEDKSNDMNVLGDEDENRPNYVQEEIISSSAKEKNTTNIWNEEIDKPVYSDFYKSNELLRLGGSILQVMEDMVKVGQTISYNMEGYINNIEEIIKSQGVNDGYRLIICLSIFKALPKRLKKIGLRSYVLEISPSVGNSGGILCVWDPRVFRKDSSTIFDYFVMVRGEWIPNGLEEIHLGGCSFTWCHKTASKMSKLDHFLVSEGIFMKNLKFLKGKIREWTKVKRVNANNHKAELKEQLAEIDILVDKGEGNSQIINNRSFIFKSLQDLDKLESMKLAQKAKIKWGIEGDKNKKYYHGTLNKQRSQLATRGVLVDGIWTESPNLSLEQHEDMECNITRKEIKRAMWDCETDKSPGSDGFTFGFYRKFWCVIENDVVEAVNTFFHNTTFPIGGNAFFITLIQKTHDANMVKDFRRITLIGSIYKIIAKILANCLVSVLGNIVSEVQSAFVANRQILDGSFILNELVHWCKKKNKQSMIFKVDFEKAYDSVRWDFLIDVFKKFGFGDRWCSWIQGCLASSRGSILVNGSPTSEFQFYKGLK</sequence>
<dbReference type="Pfam" id="PF00076">
    <property type="entry name" value="RRM_1"/>
    <property type="match status" value="1"/>
</dbReference>
<feature type="domain" description="RRM" evidence="3">
    <location>
        <begin position="210"/>
        <end position="313"/>
    </location>
</feature>
<name>A0ABQ5GU14_9ASTR</name>
<dbReference type="PANTHER" id="PTHR31635">
    <property type="entry name" value="REVERSE TRANSCRIPTASE DOMAIN-CONTAINING PROTEIN-RELATED"/>
    <property type="match status" value="1"/>
</dbReference>
<evidence type="ECO:0000313" key="5">
    <source>
        <dbReference type="Proteomes" id="UP001151760"/>
    </source>
</evidence>
<dbReference type="PANTHER" id="PTHR31635:SF196">
    <property type="entry name" value="REVERSE TRANSCRIPTASE DOMAIN-CONTAINING PROTEIN-RELATED"/>
    <property type="match status" value="1"/>
</dbReference>
<dbReference type="EMBL" id="BQNB010018872">
    <property type="protein sequence ID" value="GJT79146.1"/>
    <property type="molecule type" value="Genomic_DNA"/>
</dbReference>
<evidence type="ECO:0000256" key="2">
    <source>
        <dbReference type="SAM" id="SignalP"/>
    </source>
</evidence>
<dbReference type="PROSITE" id="PS50102">
    <property type="entry name" value="RRM"/>
    <property type="match status" value="1"/>
</dbReference>
<dbReference type="Proteomes" id="UP001151760">
    <property type="component" value="Unassembled WGS sequence"/>
</dbReference>
<gene>
    <name evidence="4" type="ORF">Tco_1053488</name>
</gene>
<dbReference type="SUPFAM" id="SSF52047">
    <property type="entry name" value="RNI-like"/>
    <property type="match status" value="1"/>
</dbReference>
<dbReference type="InterPro" id="IPR000477">
    <property type="entry name" value="RT_dom"/>
</dbReference>
<comment type="caution">
    <text evidence="4">The sequence shown here is derived from an EMBL/GenBank/DDBJ whole genome shotgun (WGS) entry which is preliminary data.</text>
</comment>
<feature type="chain" id="PRO_5047400974" evidence="2">
    <location>
        <begin position="18"/>
        <end position="1109"/>
    </location>
</feature>
<dbReference type="Pfam" id="PF00078">
    <property type="entry name" value="RVT_1"/>
    <property type="match status" value="1"/>
</dbReference>
<proteinExistence type="predicted"/>
<reference evidence="4" key="2">
    <citation type="submission" date="2022-01" db="EMBL/GenBank/DDBJ databases">
        <authorList>
            <person name="Yamashiro T."/>
            <person name="Shiraishi A."/>
            <person name="Satake H."/>
            <person name="Nakayama K."/>
        </authorList>
    </citation>
    <scope>NUCLEOTIDE SEQUENCE</scope>
</reference>
<accession>A0ABQ5GU14</accession>
<keyword evidence="2" id="KW-0732">Signal</keyword>
<dbReference type="InterPro" id="IPR006553">
    <property type="entry name" value="Leu-rich_rpt_Cys-con_subtyp"/>
</dbReference>
<dbReference type="InterPro" id="IPR000504">
    <property type="entry name" value="RRM_dom"/>
</dbReference>
<dbReference type="SMART" id="SM00360">
    <property type="entry name" value="RRM"/>
    <property type="match status" value="1"/>
</dbReference>
<keyword evidence="4" id="KW-0548">Nucleotidyltransferase</keyword>
<evidence type="ECO:0000313" key="4">
    <source>
        <dbReference type="EMBL" id="GJT79146.1"/>
    </source>
</evidence>
<organism evidence="4 5">
    <name type="scientific">Tanacetum coccineum</name>
    <dbReference type="NCBI Taxonomy" id="301880"/>
    <lineage>
        <taxon>Eukaryota</taxon>
        <taxon>Viridiplantae</taxon>
        <taxon>Streptophyta</taxon>
        <taxon>Embryophyta</taxon>
        <taxon>Tracheophyta</taxon>
        <taxon>Spermatophyta</taxon>
        <taxon>Magnoliopsida</taxon>
        <taxon>eudicotyledons</taxon>
        <taxon>Gunneridae</taxon>
        <taxon>Pentapetalae</taxon>
        <taxon>asterids</taxon>
        <taxon>campanulids</taxon>
        <taxon>Asterales</taxon>
        <taxon>Asteraceae</taxon>
        <taxon>Asteroideae</taxon>
        <taxon>Anthemideae</taxon>
        <taxon>Anthemidinae</taxon>
        <taxon>Tanacetum</taxon>
    </lineage>
</organism>
<dbReference type="InterPro" id="IPR032675">
    <property type="entry name" value="LRR_dom_sf"/>
</dbReference>
<keyword evidence="4" id="KW-0808">Transferase</keyword>
<dbReference type="Gene3D" id="3.80.10.10">
    <property type="entry name" value="Ribonuclease Inhibitor"/>
    <property type="match status" value="1"/>
</dbReference>
<keyword evidence="5" id="KW-1185">Reference proteome</keyword>
<dbReference type="CDD" id="cd00590">
    <property type="entry name" value="RRM_SF"/>
    <property type="match status" value="1"/>
</dbReference>
<evidence type="ECO:0000259" key="3">
    <source>
        <dbReference type="PROSITE" id="PS50102"/>
    </source>
</evidence>
<protein>
    <submittedName>
        <fullName evidence="4">RNA-directed DNA polymerase, eukaryota, reverse transcriptase zinc-binding domain protein</fullName>
    </submittedName>
</protein>
<feature type="signal peptide" evidence="2">
    <location>
        <begin position="1"/>
        <end position="17"/>
    </location>
</feature>
<dbReference type="SUPFAM" id="SSF54928">
    <property type="entry name" value="RNA-binding domain, RBD"/>
    <property type="match status" value="1"/>
</dbReference>
<dbReference type="GO" id="GO:0003964">
    <property type="term" value="F:RNA-directed DNA polymerase activity"/>
    <property type="evidence" value="ECO:0007669"/>
    <property type="project" value="UniProtKB-KW"/>
</dbReference>
<evidence type="ECO:0000256" key="1">
    <source>
        <dbReference type="PROSITE-ProRule" id="PRU00176"/>
    </source>
</evidence>
<dbReference type="Gene3D" id="3.30.70.330">
    <property type="match status" value="1"/>
</dbReference>
<dbReference type="InterPro" id="IPR012677">
    <property type="entry name" value="Nucleotide-bd_a/b_plait_sf"/>
</dbReference>